<organism evidence="1 2">
    <name type="scientific">Allacma fusca</name>
    <dbReference type="NCBI Taxonomy" id="39272"/>
    <lineage>
        <taxon>Eukaryota</taxon>
        <taxon>Metazoa</taxon>
        <taxon>Ecdysozoa</taxon>
        <taxon>Arthropoda</taxon>
        <taxon>Hexapoda</taxon>
        <taxon>Collembola</taxon>
        <taxon>Symphypleona</taxon>
        <taxon>Sminthuridae</taxon>
        <taxon>Allacma</taxon>
    </lineage>
</organism>
<evidence type="ECO:0000313" key="1">
    <source>
        <dbReference type="EMBL" id="CAG7719903.1"/>
    </source>
</evidence>
<keyword evidence="2" id="KW-1185">Reference proteome</keyword>
<dbReference type="EMBL" id="CAJVCH010065571">
    <property type="protein sequence ID" value="CAG7719903.1"/>
    <property type="molecule type" value="Genomic_DNA"/>
</dbReference>
<comment type="caution">
    <text evidence="1">The sequence shown here is derived from an EMBL/GenBank/DDBJ whole genome shotgun (WGS) entry which is preliminary data.</text>
</comment>
<evidence type="ECO:0000313" key="2">
    <source>
        <dbReference type="Proteomes" id="UP000708208"/>
    </source>
</evidence>
<dbReference type="AlphaFoldDB" id="A0A8J2K5V1"/>
<accession>A0A8J2K5V1</accession>
<dbReference type="Proteomes" id="UP000708208">
    <property type="component" value="Unassembled WGS sequence"/>
</dbReference>
<name>A0A8J2K5V1_9HEXA</name>
<sequence length="43" mass="4898">RLITTEIWLKNKSVGVGPVFGLEQLHGWKSLDLFCQLLHICGF</sequence>
<gene>
    <name evidence="1" type="ORF">AFUS01_LOCUS9202</name>
</gene>
<protein>
    <submittedName>
        <fullName evidence="1">Uncharacterized protein</fullName>
    </submittedName>
</protein>
<reference evidence="1" key="1">
    <citation type="submission" date="2021-06" db="EMBL/GenBank/DDBJ databases">
        <authorList>
            <person name="Hodson N. C."/>
            <person name="Mongue J. A."/>
            <person name="Jaron S. K."/>
        </authorList>
    </citation>
    <scope>NUCLEOTIDE SEQUENCE</scope>
</reference>
<proteinExistence type="predicted"/>
<feature type="non-terminal residue" evidence="1">
    <location>
        <position position="1"/>
    </location>
</feature>